<dbReference type="STRING" id="883081.HMPREF9698_00066"/>
<dbReference type="InterPro" id="IPR001387">
    <property type="entry name" value="Cro/C1-type_HTH"/>
</dbReference>
<keyword evidence="1" id="KW-0238">DNA-binding</keyword>
<dbReference type="RefSeq" id="WP_003776165.1">
    <property type="nucleotide sequence ID" value="NZ_JH992957.1"/>
</dbReference>
<dbReference type="eggNOG" id="COG1476">
    <property type="taxonomic scope" value="Bacteria"/>
</dbReference>
<dbReference type="PATRIC" id="fig|883081.3.peg.67"/>
<dbReference type="InterPro" id="IPR010982">
    <property type="entry name" value="Lambda_DNA-bd_dom_sf"/>
</dbReference>
<evidence type="ECO:0000313" key="4">
    <source>
        <dbReference type="Proteomes" id="UP000009875"/>
    </source>
</evidence>
<evidence type="ECO:0000313" key="3">
    <source>
        <dbReference type="EMBL" id="EKU94338.1"/>
    </source>
</evidence>
<dbReference type="Proteomes" id="UP000009875">
    <property type="component" value="Unassembled WGS sequence"/>
</dbReference>
<accession>K9ECE7</accession>
<dbReference type="EMBL" id="AGXA01000002">
    <property type="protein sequence ID" value="EKU94338.1"/>
    <property type="molecule type" value="Genomic_DNA"/>
</dbReference>
<dbReference type="Gene3D" id="1.10.260.40">
    <property type="entry name" value="lambda repressor-like DNA-binding domains"/>
    <property type="match status" value="1"/>
</dbReference>
<dbReference type="SMART" id="SM00530">
    <property type="entry name" value="HTH_XRE"/>
    <property type="match status" value="1"/>
</dbReference>
<dbReference type="OrthoDB" id="9805856at2"/>
<dbReference type="PROSITE" id="PS50943">
    <property type="entry name" value="HTH_CROC1"/>
    <property type="match status" value="1"/>
</dbReference>
<evidence type="ECO:0000256" key="1">
    <source>
        <dbReference type="ARBA" id="ARBA00023125"/>
    </source>
</evidence>
<dbReference type="PANTHER" id="PTHR46558">
    <property type="entry name" value="TRACRIPTIONAL REGULATORY PROTEIN-RELATED-RELATED"/>
    <property type="match status" value="1"/>
</dbReference>
<protein>
    <recommendedName>
        <fullName evidence="2">HTH cro/C1-type domain-containing protein</fullName>
    </recommendedName>
</protein>
<feature type="domain" description="HTH cro/C1-type" evidence="2">
    <location>
        <begin position="10"/>
        <end position="64"/>
    </location>
</feature>
<sequence length="371" mass="43128">MDNFNISRKIVECRQKKGINQEELANFIGVSKASVSKWERGHSFPEITFLPLLASYFDITIDELMGYEPQMSKENIRTLYLKCAKDFTELPFQDVFSYCETVIKKYYSCYPLLFQMANLYLNNSNLAGSKEKQLQVLSRAKDLFQRVRLECDELNLINQATLSEALCQLTLNEPQQAIALLKEITRELVSPAPLLSRAYEMVGANEKAMQSLQIEIYQFLINFLQLLLSYIPLLEGDRSDLKDMTEKYLDIARAFKIKELRPDMLANFYLLLGQEYMKIGMTRESLAYLKDYTHIVTGNIYPLELKGDEFFTKIEEWLQDFPIGRAAPRDSRVIRKSNYEALADNPLFSGLKDRDDYQSILNKLKDNYKNK</sequence>
<keyword evidence="4" id="KW-1185">Reference proteome</keyword>
<dbReference type="SUPFAM" id="SSF47413">
    <property type="entry name" value="lambda repressor-like DNA-binding domains"/>
    <property type="match status" value="1"/>
</dbReference>
<dbReference type="PANTHER" id="PTHR46558:SF11">
    <property type="entry name" value="HTH-TYPE TRANSCRIPTIONAL REGULATOR XRE"/>
    <property type="match status" value="1"/>
</dbReference>
<dbReference type="InterPro" id="IPR011990">
    <property type="entry name" value="TPR-like_helical_dom_sf"/>
</dbReference>
<dbReference type="GO" id="GO:0003677">
    <property type="term" value="F:DNA binding"/>
    <property type="evidence" value="ECO:0007669"/>
    <property type="project" value="UniProtKB-KW"/>
</dbReference>
<dbReference type="HOGENOM" id="CLU_056925_1_0_9"/>
<dbReference type="Gene3D" id="1.25.40.10">
    <property type="entry name" value="Tetratricopeptide repeat domain"/>
    <property type="match status" value="1"/>
</dbReference>
<name>K9ECE7_9LACT</name>
<organism evidence="3 4">
    <name type="scientific">Alloiococcus otitis ATCC 51267</name>
    <dbReference type="NCBI Taxonomy" id="883081"/>
    <lineage>
        <taxon>Bacteria</taxon>
        <taxon>Bacillati</taxon>
        <taxon>Bacillota</taxon>
        <taxon>Bacilli</taxon>
        <taxon>Lactobacillales</taxon>
        <taxon>Carnobacteriaceae</taxon>
        <taxon>Alloiococcus</taxon>
    </lineage>
</organism>
<dbReference type="CDD" id="cd00093">
    <property type="entry name" value="HTH_XRE"/>
    <property type="match status" value="1"/>
</dbReference>
<proteinExistence type="predicted"/>
<dbReference type="Pfam" id="PF01381">
    <property type="entry name" value="HTH_3"/>
    <property type="match status" value="1"/>
</dbReference>
<dbReference type="AlphaFoldDB" id="K9ECE7"/>
<evidence type="ECO:0000259" key="2">
    <source>
        <dbReference type="PROSITE" id="PS50943"/>
    </source>
</evidence>
<reference evidence="3 4" key="1">
    <citation type="submission" date="2012-09" db="EMBL/GenBank/DDBJ databases">
        <title>The Genome Sequence of Alloiococcus otitis ATCC 51267.</title>
        <authorList>
            <consortium name="The Broad Institute Genome Sequencing Platform"/>
            <person name="Earl A."/>
            <person name="Ward D."/>
            <person name="Feldgarden M."/>
            <person name="Gevers D."/>
            <person name="Huys G."/>
            <person name="Walker B."/>
            <person name="Young S.K."/>
            <person name="Zeng Q."/>
            <person name="Gargeya S."/>
            <person name="Fitzgerald M."/>
            <person name="Haas B."/>
            <person name="Abouelleil A."/>
            <person name="Alvarado L."/>
            <person name="Arachchi H.M."/>
            <person name="Berlin A.M."/>
            <person name="Chapman S.B."/>
            <person name="Goldberg J."/>
            <person name="Griggs A."/>
            <person name="Gujja S."/>
            <person name="Hansen M."/>
            <person name="Howarth C."/>
            <person name="Imamovic A."/>
            <person name="Larimer J."/>
            <person name="McCowen C."/>
            <person name="Montmayeur A."/>
            <person name="Murphy C."/>
            <person name="Neiman D."/>
            <person name="Pearson M."/>
            <person name="Priest M."/>
            <person name="Roberts A."/>
            <person name="Saif S."/>
            <person name="Shea T."/>
            <person name="Sisk P."/>
            <person name="Sykes S."/>
            <person name="Wortman J."/>
            <person name="Nusbaum C."/>
            <person name="Birren B."/>
        </authorList>
    </citation>
    <scope>NUCLEOTIDE SEQUENCE [LARGE SCALE GENOMIC DNA]</scope>
    <source>
        <strain evidence="3 4">ATCC 51267</strain>
    </source>
</reference>
<gene>
    <name evidence="3" type="ORF">HMPREF9698_00066</name>
</gene>
<comment type="caution">
    <text evidence="3">The sequence shown here is derived from an EMBL/GenBank/DDBJ whole genome shotgun (WGS) entry which is preliminary data.</text>
</comment>